<evidence type="ECO:0000256" key="2">
    <source>
        <dbReference type="SAM" id="Phobius"/>
    </source>
</evidence>
<comment type="caution">
    <text evidence="3">The sequence shown here is derived from an EMBL/GenBank/DDBJ whole genome shotgun (WGS) entry which is preliminary data.</text>
</comment>
<evidence type="ECO:0000313" key="3">
    <source>
        <dbReference type="EMBL" id="MED6197805.1"/>
    </source>
</evidence>
<feature type="region of interest" description="Disordered" evidence="1">
    <location>
        <begin position="1"/>
        <end position="72"/>
    </location>
</feature>
<keyword evidence="2" id="KW-1133">Transmembrane helix</keyword>
<evidence type="ECO:0000256" key="1">
    <source>
        <dbReference type="SAM" id="MobiDB-lite"/>
    </source>
</evidence>
<protein>
    <submittedName>
        <fullName evidence="3">Uncharacterized protein</fullName>
    </submittedName>
</protein>
<accession>A0ABU6XIC5</accession>
<feature type="transmembrane region" description="Helical" evidence="2">
    <location>
        <begin position="83"/>
        <end position="106"/>
    </location>
</feature>
<proteinExistence type="predicted"/>
<keyword evidence="4" id="KW-1185">Reference proteome</keyword>
<feature type="compositionally biased region" description="Basic and acidic residues" evidence="1">
    <location>
        <begin position="1"/>
        <end position="10"/>
    </location>
</feature>
<feature type="compositionally biased region" description="Basic residues" evidence="1">
    <location>
        <begin position="11"/>
        <end position="20"/>
    </location>
</feature>
<gene>
    <name evidence="3" type="ORF">PIB30_060166</name>
</gene>
<dbReference type="EMBL" id="JASCZI010211977">
    <property type="protein sequence ID" value="MED6197805.1"/>
    <property type="molecule type" value="Genomic_DNA"/>
</dbReference>
<organism evidence="3 4">
    <name type="scientific">Stylosanthes scabra</name>
    <dbReference type="NCBI Taxonomy" id="79078"/>
    <lineage>
        <taxon>Eukaryota</taxon>
        <taxon>Viridiplantae</taxon>
        <taxon>Streptophyta</taxon>
        <taxon>Embryophyta</taxon>
        <taxon>Tracheophyta</taxon>
        <taxon>Spermatophyta</taxon>
        <taxon>Magnoliopsida</taxon>
        <taxon>eudicotyledons</taxon>
        <taxon>Gunneridae</taxon>
        <taxon>Pentapetalae</taxon>
        <taxon>rosids</taxon>
        <taxon>fabids</taxon>
        <taxon>Fabales</taxon>
        <taxon>Fabaceae</taxon>
        <taxon>Papilionoideae</taxon>
        <taxon>50 kb inversion clade</taxon>
        <taxon>dalbergioids sensu lato</taxon>
        <taxon>Dalbergieae</taxon>
        <taxon>Pterocarpus clade</taxon>
        <taxon>Stylosanthes</taxon>
    </lineage>
</organism>
<sequence>MANDEHEQRKKMYRRRRGRQHSSAARDPVEDEALTTDTESGLEDGIYQHPMVVGPRNDEPLPPMNKLSGSEEYNNQEKREFQCIALLLCIVVILAVYVTLGIGEHYARMSSPSIVVRIKAPPENNIRAFIIWRPFFTLILLNWQNFLENQISFLELPRMNPFFMRLYHSLLIKLSVTQCG</sequence>
<keyword evidence="2" id="KW-0472">Membrane</keyword>
<evidence type="ECO:0000313" key="4">
    <source>
        <dbReference type="Proteomes" id="UP001341840"/>
    </source>
</evidence>
<reference evidence="3 4" key="1">
    <citation type="journal article" date="2023" name="Plants (Basel)">
        <title>Bridging the Gap: Combining Genomics and Transcriptomics Approaches to Understand Stylosanthes scabra, an Orphan Legume from the Brazilian Caatinga.</title>
        <authorList>
            <person name="Ferreira-Neto J.R.C."/>
            <person name="da Silva M.D."/>
            <person name="Binneck E."/>
            <person name="de Melo N.F."/>
            <person name="da Silva R.H."/>
            <person name="de Melo A.L.T.M."/>
            <person name="Pandolfi V."/>
            <person name="Bustamante F.O."/>
            <person name="Brasileiro-Vidal A.C."/>
            <person name="Benko-Iseppon A.M."/>
        </authorList>
    </citation>
    <scope>NUCLEOTIDE SEQUENCE [LARGE SCALE GENOMIC DNA]</scope>
    <source>
        <tissue evidence="3">Leaves</tissue>
    </source>
</reference>
<keyword evidence="2" id="KW-0812">Transmembrane</keyword>
<dbReference type="Proteomes" id="UP001341840">
    <property type="component" value="Unassembled WGS sequence"/>
</dbReference>
<name>A0ABU6XIC5_9FABA</name>